<feature type="transmembrane region" description="Helical" evidence="1">
    <location>
        <begin position="93"/>
        <end position="112"/>
    </location>
</feature>
<sequence length="114" mass="13164">MPCQRVLRSTICRLSQALLVVIRTDSLPLVSHEKKRSGQFCTTRFLEEIHTLTTHLASRLAEEGGRGTHRSVRHRPSTAFAPSFPSDRTLSSFFLFLFCLDFLFILILFYHFSF</sequence>
<dbReference type="OrthoDB" id="10531480at2759"/>
<evidence type="ECO:0000256" key="1">
    <source>
        <dbReference type="SAM" id="Phobius"/>
    </source>
</evidence>
<name>A0A8K0WDX5_9HYPO</name>
<evidence type="ECO:0000313" key="3">
    <source>
        <dbReference type="Proteomes" id="UP000813427"/>
    </source>
</evidence>
<dbReference type="EMBL" id="JAGPXF010000003">
    <property type="protein sequence ID" value="KAH7252002.1"/>
    <property type="molecule type" value="Genomic_DNA"/>
</dbReference>
<evidence type="ECO:0000313" key="2">
    <source>
        <dbReference type="EMBL" id="KAH7252002.1"/>
    </source>
</evidence>
<protein>
    <recommendedName>
        <fullName evidence="4">Transmembrane protein</fullName>
    </recommendedName>
</protein>
<dbReference type="AlphaFoldDB" id="A0A8K0WDX5"/>
<proteinExistence type="predicted"/>
<keyword evidence="1" id="KW-0472">Membrane</keyword>
<gene>
    <name evidence="2" type="ORF">BKA59DRAFT_473453</name>
</gene>
<keyword evidence="1" id="KW-0812">Transmembrane</keyword>
<evidence type="ECO:0008006" key="4">
    <source>
        <dbReference type="Google" id="ProtNLM"/>
    </source>
</evidence>
<keyword evidence="3" id="KW-1185">Reference proteome</keyword>
<reference evidence="2" key="1">
    <citation type="journal article" date="2021" name="Nat. Commun.">
        <title>Genetic determinants of endophytism in the Arabidopsis root mycobiome.</title>
        <authorList>
            <person name="Mesny F."/>
            <person name="Miyauchi S."/>
            <person name="Thiergart T."/>
            <person name="Pickel B."/>
            <person name="Atanasova L."/>
            <person name="Karlsson M."/>
            <person name="Huettel B."/>
            <person name="Barry K.W."/>
            <person name="Haridas S."/>
            <person name="Chen C."/>
            <person name="Bauer D."/>
            <person name="Andreopoulos W."/>
            <person name="Pangilinan J."/>
            <person name="LaButti K."/>
            <person name="Riley R."/>
            <person name="Lipzen A."/>
            <person name="Clum A."/>
            <person name="Drula E."/>
            <person name="Henrissat B."/>
            <person name="Kohler A."/>
            <person name="Grigoriev I.V."/>
            <person name="Martin F.M."/>
            <person name="Hacquard S."/>
        </authorList>
    </citation>
    <scope>NUCLEOTIDE SEQUENCE</scope>
    <source>
        <strain evidence="2">MPI-SDFR-AT-0068</strain>
    </source>
</reference>
<comment type="caution">
    <text evidence="2">The sequence shown here is derived from an EMBL/GenBank/DDBJ whole genome shotgun (WGS) entry which is preliminary data.</text>
</comment>
<keyword evidence="1" id="KW-1133">Transmembrane helix</keyword>
<accession>A0A8K0WDX5</accession>
<organism evidence="2 3">
    <name type="scientific">Fusarium tricinctum</name>
    <dbReference type="NCBI Taxonomy" id="61284"/>
    <lineage>
        <taxon>Eukaryota</taxon>
        <taxon>Fungi</taxon>
        <taxon>Dikarya</taxon>
        <taxon>Ascomycota</taxon>
        <taxon>Pezizomycotina</taxon>
        <taxon>Sordariomycetes</taxon>
        <taxon>Hypocreomycetidae</taxon>
        <taxon>Hypocreales</taxon>
        <taxon>Nectriaceae</taxon>
        <taxon>Fusarium</taxon>
        <taxon>Fusarium tricinctum species complex</taxon>
    </lineage>
</organism>
<dbReference type="Proteomes" id="UP000813427">
    <property type="component" value="Unassembled WGS sequence"/>
</dbReference>